<evidence type="ECO:0000313" key="8">
    <source>
        <dbReference type="EMBL" id="MCV3273982.1"/>
    </source>
</evidence>
<organism evidence="8 9">
    <name type="scientific">Roseobacter sinensis</name>
    <dbReference type="NCBI Taxonomy" id="2931391"/>
    <lineage>
        <taxon>Bacteria</taxon>
        <taxon>Pseudomonadati</taxon>
        <taxon>Pseudomonadota</taxon>
        <taxon>Alphaproteobacteria</taxon>
        <taxon>Rhodobacterales</taxon>
        <taxon>Roseobacteraceae</taxon>
        <taxon>Roseobacter</taxon>
    </lineage>
</organism>
<protein>
    <submittedName>
        <fullName evidence="8">TolC family protein</fullName>
    </submittedName>
</protein>
<keyword evidence="7" id="KW-0998">Cell outer membrane</keyword>
<evidence type="ECO:0000256" key="3">
    <source>
        <dbReference type="ARBA" id="ARBA00022448"/>
    </source>
</evidence>
<dbReference type="Proteomes" id="UP001208690">
    <property type="component" value="Unassembled WGS sequence"/>
</dbReference>
<dbReference type="EMBL" id="JALIEB010000024">
    <property type="protein sequence ID" value="MCV3273982.1"/>
    <property type="molecule type" value="Genomic_DNA"/>
</dbReference>
<evidence type="ECO:0000256" key="5">
    <source>
        <dbReference type="ARBA" id="ARBA00022692"/>
    </source>
</evidence>
<sequence length="457" mass="50939">MKRLRMLLCAGLTMFWVVGGLSAETLREAVRFAVTTNPAIKASQAQMRASAFELLQLRGEFEPRVVLSGETGWQRVDDPNALSVADNDSTKARHQLGVRAELVLFDGFRRSNLVYANAARVDGSIFSLLDASETMALNATEAYIDVHRHRRLLEVAKRNVATHEEIGAQVRELVQGGRLPFSDELTIDDRIRSARLAQLDVERALRNANARYERVIGRPPQGAMQVPLAKAPPTLTELTQRAVANSYRVQFARTQIDQTRFRAEVALADRYPELTLGTGVVRDINRNGVSGNRTDETIGVGLRWTIYQGGRAAERRALAEENSRALAEQAVAVRDVRELAARTWNTYRTNADRAAQLTDQLRINRLIVEVYGDEFLAAKRTLLDLLEVERARFNVEFEAVGAQSALAFSTYRALAAQSLLASHFGLAKSDLALEPVFQERVRNNPTAIFDVTIEPLE</sequence>
<keyword evidence="9" id="KW-1185">Reference proteome</keyword>
<comment type="caution">
    <text evidence="8">The sequence shown here is derived from an EMBL/GenBank/DDBJ whole genome shotgun (WGS) entry which is preliminary data.</text>
</comment>
<evidence type="ECO:0000256" key="6">
    <source>
        <dbReference type="ARBA" id="ARBA00023136"/>
    </source>
</evidence>
<name>A0ABT3BK72_9RHOB</name>
<evidence type="ECO:0000256" key="1">
    <source>
        <dbReference type="ARBA" id="ARBA00004442"/>
    </source>
</evidence>
<dbReference type="RefSeq" id="WP_263846189.1">
    <property type="nucleotide sequence ID" value="NZ_JALIEB010000024.1"/>
</dbReference>
<dbReference type="PANTHER" id="PTHR30026">
    <property type="entry name" value="OUTER MEMBRANE PROTEIN TOLC"/>
    <property type="match status" value="1"/>
</dbReference>
<proteinExistence type="inferred from homology"/>
<dbReference type="Pfam" id="PF02321">
    <property type="entry name" value="OEP"/>
    <property type="match status" value="2"/>
</dbReference>
<gene>
    <name evidence="8" type="ORF">MUB52_21310</name>
</gene>
<keyword evidence="3" id="KW-0813">Transport</keyword>
<keyword evidence="6" id="KW-0472">Membrane</keyword>
<keyword evidence="5" id="KW-0812">Transmembrane</keyword>
<evidence type="ECO:0000313" key="9">
    <source>
        <dbReference type="Proteomes" id="UP001208690"/>
    </source>
</evidence>
<dbReference type="Gene3D" id="1.20.1600.10">
    <property type="entry name" value="Outer membrane efflux proteins (OEP)"/>
    <property type="match status" value="1"/>
</dbReference>
<reference evidence="8 9" key="1">
    <citation type="submission" date="2022-04" db="EMBL/GenBank/DDBJ databases">
        <title>Roseobacter sp. WL0113 is a bacterium isolated from neritic sediment.</title>
        <authorList>
            <person name="Wang L."/>
            <person name="He W."/>
            <person name="Zhang D.-F."/>
        </authorList>
    </citation>
    <scope>NUCLEOTIDE SEQUENCE [LARGE SCALE GENOMIC DNA]</scope>
    <source>
        <strain evidence="8 9">WL0113</strain>
    </source>
</reference>
<accession>A0ABT3BK72</accession>
<dbReference type="SUPFAM" id="SSF56954">
    <property type="entry name" value="Outer membrane efflux proteins (OEP)"/>
    <property type="match status" value="1"/>
</dbReference>
<keyword evidence="4" id="KW-1134">Transmembrane beta strand</keyword>
<evidence type="ECO:0000256" key="2">
    <source>
        <dbReference type="ARBA" id="ARBA00007613"/>
    </source>
</evidence>
<dbReference type="InterPro" id="IPR051906">
    <property type="entry name" value="TolC-like"/>
</dbReference>
<evidence type="ECO:0000256" key="7">
    <source>
        <dbReference type="ARBA" id="ARBA00023237"/>
    </source>
</evidence>
<dbReference type="PANTHER" id="PTHR30026:SF22">
    <property type="entry name" value="OUTER MEMBRANE EFFLUX PROTEIN"/>
    <property type="match status" value="1"/>
</dbReference>
<comment type="subcellular location">
    <subcellularLocation>
        <location evidence="1">Cell outer membrane</location>
    </subcellularLocation>
</comment>
<dbReference type="InterPro" id="IPR003423">
    <property type="entry name" value="OMP_efflux"/>
</dbReference>
<comment type="similarity">
    <text evidence="2">Belongs to the outer membrane factor (OMF) (TC 1.B.17) family.</text>
</comment>
<evidence type="ECO:0000256" key="4">
    <source>
        <dbReference type="ARBA" id="ARBA00022452"/>
    </source>
</evidence>